<dbReference type="SMART" id="SM00110">
    <property type="entry name" value="C1Q"/>
    <property type="match status" value="1"/>
</dbReference>
<dbReference type="InterPro" id="IPR008983">
    <property type="entry name" value="Tumour_necrosis_fac-like_dom"/>
</dbReference>
<comment type="caution">
    <text evidence="4">The sequence shown here is derived from an EMBL/GenBank/DDBJ whole genome shotgun (WGS) entry which is preliminary data.</text>
</comment>
<evidence type="ECO:0000313" key="5">
    <source>
        <dbReference type="Proteomes" id="UP000828390"/>
    </source>
</evidence>
<dbReference type="PROSITE" id="PS50871">
    <property type="entry name" value="C1Q"/>
    <property type="match status" value="1"/>
</dbReference>
<keyword evidence="5" id="KW-1185">Reference proteome</keyword>
<comment type="subcellular location">
    <subcellularLocation>
        <location evidence="1">Secreted</location>
    </subcellularLocation>
</comment>
<gene>
    <name evidence="4" type="ORF">DPMN_188021</name>
</gene>
<dbReference type="Pfam" id="PF00386">
    <property type="entry name" value="C1q"/>
    <property type="match status" value="1"/>
</dbReference>
<keyword evidence="2" id="KW-0964">Secreted</keyword>
<evidence type="ECO:0000259" key="3">
    <source>
        <dbReference type="PROSITE" id="PS50871"/>
    </source>
</evidence>
<feature type="domain" description="C1q" evidence="3">
    <location>
        <begin position="5"/>
        <end position="146"/>
    </location>
</feature>
<evidence type="ECO:0000256" key="1">
    <source>
        <dbReference type="ARBA" id="ARBA00004613"/>
    </source>
</evidence>
<dbReference type="SUPFAM" id="SSF49842">
    <property type="entry name" value="TNF-like"/>
    <property type="match status" value="1"/>
</dbReference>
<accession>A0A9D4I9K1</accession>
<dbReference type="InterPro" id="IPR050392">
    <property type="entry name" value="Collagen/C1q_domain"/>
</dbReference>
<dbReference type="GO" id="GO:0005581">
    <property type="term" value="C:collagen trimer"/>
    <property type="evidence" value="ECO:0007669"/>
    <property type="project" value="UniProtKB-KW"/>
</dbReference>
<evidence type="ECO:0000313" key="4">
    <source>
        <dbReference type="EMBL" id="KAH3753385.1"/>
    </source>
</evidence>
<dbReference type="InterPro" id="IPR001073">
    <property type="entry name" value="C1q_dom"/>
</dbReference>
<evidence type="ECO:0000256" key="2">
    <source>
        <dbReference type="ARBA" id="ARBA00022525"/>
    </source>
</evidence>
<proteinExistence type="predicted"/>
<dbReference type="PANTHER" id="PTHR15427:SF33">
    <property type="entry name" value="COLLAGEN IV NC1 DOMAIN-CONTAINING PROTEIN"/>
    <property type="match status" value="1"/>
</dbReference>
<organism evidence="4 5">
    <name type="scientific">Dreissena polymorpha</name>
    <name type="common">Zebra mussel</name>
    <name type="synonym">Mytilus polymorpha</name>
    <dbReference type="NCBI Taxonomy" id="45954"/>
    <lineage>
        <taxon>Eukaryota</taxon>
        <taxon>Metazoa</taxon>
        <taxon>Spiralia</taxon>
        <taxon>Lophotrochozoa</taxon>
        <taxon>Mollusca</taxon>
        <taxon>Bivalvia</taxon>
        <taxon>Autobranchia</taxon>
        <taxon>Heteroconchia</taxon>
        <taxon>Euheterodonta</taxon>
        <taxon>Imparidentia</taxon>
        <taxon>Neoheterodontei</taxon>
        <taxon>Myida</taxon>
        <taxon>Dreissenoidea</taxon>
        <taxon>Dreissenidae</taxon>
        <taxon>Dreissena</taxon>
    </lineage>
</organism>
<protein>
    <recommendedName>
        <fullName evidence="3">C1q domain-containing protein</fullName>
    </recommendedName>
</protein>
<dbReference type="Gene3D" id="2.60.120.40">
    <property type="match status" value="1"/>
</dbReference>
<name>A0A9D4I9K1_DREPO</name>
<sequence>MQFVPRQPMSHVVAFNAHGFHELSNYTNAFPSVIFNEGNAYNPSTGHFTAPVDGIYYFTTQMCCQANSGLNFYLEKVSENISAMTRLTATGQTENAYAACTSASSSVKLTRNEHVWVKMEGQITTSQFYEDSTTWICFTGMLTQEL</sequence>
<reference evidence="4" key="2">
    <citation type="submission" date="2020-11" db="EMBL/GenBank/DDBJ databases">
        <authorList>
            <person name="McCartney M.A."/>
            <person name="Auch B."/>
            <person name="Kono T."/>
            <person name="Mallez S."/>
            <person name="Becker A."/>
            <person name="Gohl D.M."/>
            <person name="Silverstein K.A.T."/>
            <person name="Koren S."/>
            <person name="Bechman K.B."/>
            <person name="Herman A."/>
            <person name="Abrahante J.E."/>
            <person name="Garbe J."/>
        </authorList>
    </citation>
    <scope>NUCLEOTIDE SEQUENCE</scope>
    <source>
        <strain evidence="4">Duluth1</strain>
        <tissue evidence="4">Whole animal</tissue>
    </source>
</reference>
<dbReference type="PANTHER" id="PTHR15427">
    <property type="entry name" value="EMILIN ELASTIN MICROFIBRIL INTERFACE-LOCATED PROTEIN ELASTIN MICROFIBRIL INTERFACER"/>
    <property type="match status" value="1"/>
</dbReference>
<reference evidence="4" key="1">
    <citation type="journal article" date="2019" name="bioRxiv">
        <title>The Genome of the Zebra Mussel, Dreissena polymorpha: A Resource for Invasive Species Research.</title>
        <authorList>
            <person name="McCartney M.A."/>
            <person name="Auch B."/>
            <person name="Kono T."/>
            <person name="Mallez S."/>
            <person name="Zhang Y."/>
            <person name="Obille A."/>
            <person name="Becker A."/>
            <person name="Abrahante J.E."/>
            <person name="Garbe J."/>
            <person name="Badalamenti J.P."/>
            <person name="Herman A."/>
            <person name="Mangelson H."/>
            <person name="Liachko I."/>
            <person name="Sullivan S."/>
            <person name="Sone E.D."/>
            <person name="Koren S."/>
            <person name="Silverstein K.A.T."/>
            <person name="Beckman K.B."/>
            <person name="Gohl D.M."/>
        </authorList>
    </citation>
    <scope>NUCLEOTIDE SEQUENCE</scope>
    <source>
        <strain evidence="4">Duluth1</strain>
        <tissue evidence="4">Whole animal</tissue>
    </source>
</reference>
<dbReference type="AlphaFoldDB" id="A0A9D4I9K1"/>
<dbReference type="EMBL" id="JAIWYP010000010">
    <property type="protein sequence ID" value="KAH3753385.1"/>
    <property type="molecule type" value="Genomic_DNA"/>
</dbReference>
<dbReference type="Proteomes" id="UP000828390">
    <property type="component" value="Unassembled WGS sequence"/>
</dbReference>